<evidence type="ECO:0000256" key="3">
    <source>
        <dbReference type="ARBA" id="ARBA00023163"/>
    </source>
</evidence>
<proteinExistence type="predicted"/>
<dbReference type="InterPro" id="IPR018490">
    <property type="entry name" value="cNMP-bd_dom_sf"/>
</dbReference>
<name>A0A3L8GRB7_STRIN</name>
<evidence type="ECO:0000313" key="5">
    <source>
        <dbReference type="EMBL" id="RLU58974.1"/>
    </source>
</evidence>
<evidence type="ECO:0000256" key="2">
    <source>
        <dbReference type="ARBA" id="ARBA00023125"/>
    </source>
</evidence>
<dbReference type="CDD" id="cd00038">
    <property type="entry name" value="CAP_ED"/>
    <property type="match status" value="1"/>
</dbReference>
<dbReference type="GO" id="GO:0006355">
    <property type="term" value="P:regulation of DNA-templated transcription"/>
    <property type="evidence" value="ECO:0007669"/>
    <property type="project" value="InterPro"/>
</dbReference>
<reference evidence="5 6" key="1">
    <citation type="submission" date="2018-06" db="EMBL/GenBank/DDBJ databases">
        <title>Mutators as drivers of adaptation in pathogenic bacteria and a risk factor for host jumps and vaccine escape.</title>
        <authorList>
            <person name="Barnes A.C."/>
            <person name="Silayeva O."/>
        </authorList>
    </citation>
    <scope>NUCLEOTIDE SEQUENCE [LARGE SCALE GENOMIC DNA]</scope>
    <source>
        <strain evidence="5 6">QMA0445</strain>
    </source>
</reference>
<keyword evidence="2" id="KW-0238">DNA-binding</keyword>
<dbReference type="AlphaFoldDB" id="A0A3L8GRB7"/>
<dbReference type="InterPro" id="IPR014710">
    <property type="entry name" value="RmlC-like_jellyroll"/>
</dbReference>
<feature type="domain" description="Cyclic nucleotide-binding" evidence="4">
    <location>
        <begin position="38"/>
        <end position="120"/>
    </location>
</feature>
<dbReference type="Pfam" id="PF13545">
    <property type="entry name" value="HTH_Crp_2"/>
    <property type="match status" value="1"/>
</dbReference>
<accession>A0A3L8GRB7</accession>
<dbReference type="GO" id="GO:0003677">
    <property type="term" value="F:DNA binding"/>
    <property type="evidence" value="ECO:0007669"/>
    <property type="project" value="UniProtKB-KW"/>
</dbReference>
<evidence type="ECO:0000313" key="6">
    <source>
        <dbReference type="Proteomes" id="UP000269148"/>
    </source>
</evidence>
<dbReference type="SUPFAM" id="SSF46785">
    <property type="entry name" value="Winged helix' DNA-binding domain"/>
    <property type="match status" value="1"/>
</dbReference>
<dbReference type="InterPro" id="IPR000595">
    <property type="entry name" value="cNMP-bd_dom"/>
</dbReference>
<comment type="caution">
    <text evidence="5">The sequence shown here is derived from an EMBL/GenBank/DDBJ whole genome shotgun (WGS) entry which is preliminary data.</text>
</comment>
<dbReference type="InterPro" id="IPR036390">
    <property type="entry name" value="WH_DNA-bd_sf"/>
</dbReference>
<dbReference type="PROSITE" id="PS50042">
    <property type="entry name" value="CNMP_BINDING_3"/>
    <property type="match status" value="1"/>
</dbReference>
<dbReference type="Gene3D" id="2.60.120.10">
    <property type="entry name" value="Jelly Rolls"/>
    <property type="match status" value="1"/>
</dbReference>
<dbReference type="EMBL" id="QLQD01000016">
    <property type="protein sequence ID" value="RLU58974.1"/>
    <property type="molecule type" value="Genomic_DNA"/>
</dbReference>
<organism evidence="5 6">
    <name type="scientific">Streptococcus iniae</name>
    <name type="common">Streptococcus shiloi</name>
    <dbReference type="NCBI Taxonomy" id="1346"/>
    <lineage>
        <taxon>Bacteria</taxon>
        <taxon>Bacillati</taxon>
        <taxon>Bacillota</taxon>
        <taxon>Bacilli</taxon>
        <taxon>Lactobacillales</taxon>
        <taxon>Streptococcaceae</taxon>
        <taxon>Streptococcus</taxon>
    </lineage>
</organism>
<protein>
    <submittedName>
        <fullName evidence="5">Crp/Fnr family transcriptional regulator</fullName>
    </submittedName>
</protein>
<gene>
    <name evidence="5" type="ORF">DIY07_01410</name>
</gene>
<dbReference type="SMART" id="SM00100">
    <property type="entry name" value="cNMP"/>
    <property type="match status" value="1"/>
</dbReference>
<evidence type="ECO:0000259" key="4">
    <source>
        <dbReference type="PROSITE" id="PS50042"/>
    </source>
</evidence>
<dbReference type="InterPro" id="IPR012318">
    <property type="entry name" value="HTH_CRP"/>
</dbReference>
<keyword evidence="3" id="KW-0804">Transcription</keyword>
<dbReference type="SUPFAM" id="SSF51206">
    <property type="entry name" value="cAMP-binding domain-like"/>
    <property type="match status" value="1"/>
</dbReference>
<evidence type="ECO:0000256" key="1">
    <source>
        <dbReference type="ARBA" id="ARBA00023015"/>
    </source>
</evidence>
<keyword evidence="1" id="KW-0805">Transcription regulation</keyword>
<dbReference type="Pfam" id="PF00027">
    <property type="entry name" value="cNMP_binding"/>
    <property type="match status" value="1"/>
</dbReference>
<dbReference type="OrthoDB" id="581021at2"/>
<dbReference type="STRING" id="1346.BMF34_01680"/>
<dbReference type="Proteomes" id="UP000269148">
    <property type="component" value="Unassembled WGS sequence"/>
</dbReference>
<sequence length="223" mass="25893">MMMKTISDTFLLKSLLKKHKLQDFFPPEYHHQLQLLLFRKGEAICRQDQDITVIGYTVSGSVKIVRRLFNGKEHILETQSKPCIIGDIELMTNQKAVTSVIALEDTYFIQLPLRDKKKLLENPQFLYQIGRELAKNFYQQNIRSSTNISYSVKERLASHILENEVNGAFTLNLTLLADSFGTSYRHLHRVLNQLIDAQIIERKAFKDYCILDKSKIEALTIHH</sequence>